<name>A0A059MLQ3_9NOCA</name>
<evidence type="ECO:0000313" key="2">
    <source>
        <dbReference type="EMBL" id="UYF95440.1"/>
    </source>
</evidence>
<accession>N1M7F5</accession>
<evidence type="ECO:0000313" key="4">
    <source>
        <dbReference type="Proteomes" id="UP001163947"/>
    </source>
</evidence>
<protein>
    <submittedName>
        <fullName evidence="2">Uncharacterized protein</fullName>
    </submittedName>
</protein>
<keyword evidence="3" id="KW-1185">Reference proteome</keyword>
<sequence length="66" mass="7588">MTATTVAASDVHALLERRQQYSRDHLEEWMRPEERSVFSPYDRLGATAQGFTGRHEGRNPRGIVVF</sequence>
<dbReference type="GeneID" id="83620085"/>
<dbReference type="KEGG" id="rav:AAT18_21610"/>
<reference evidence="2" key="3">
    <citation type="submission" date="2022-09" db="EMBL/GenBank/DDBJ databases">
        <title>The genome sequence of Rhodococcus aetherivorans N1.</title>
        <authorList>
            <person name="Jiang W."/>
        </authorList>
    </citation>
    <scope>NUCLEOTIDE SEQUENCE</scope>
    <source>
        <strain evidence="2">N1</strain>
    </source>
</reference>
<organism evidence="2 4">
    <name type="scientific">Rhodococcus aetherivorans</name>
    <dbReference type="NCBI Taxonomy" id="191292"/>
    <lineage>
        <taxon>Bacteria</taxon>
        <taxon>Bacillati</taxon>
        <taxon>Actinomycetota</taxon>
        <taxon>Actinomycetes</taxon>
        <taxon>Mycobacteriales</taxon>
        <taxon>Nocardiaceae</taxon>
        <taxon>Rhodococcus</taxon>
    </lineage>
</organism>
<evidence type="ECO:0000313" key="1">
    <source>
        <dbReference type="EMBL" id="GES36865.1"/>
    </source>
</evidence>
<evidence type="ECO:0000313" key="3">
    <source>
        <dbReference type="Proteomes" id="UP000325466"/>
    </source>
</evidence>
<dbReference type="AlphaFoldDB" id="A0A059MLQ3"/>
<reference evidence="1 3" key="1">
    <citation type="journal article" date="2018" name="Biodegradation">
        <title>1,4-Dioxane degradation characteristics of Rhodococcus aetherivorans JCM 14343.</title>
        <authorList>
            <person name="Inoue D."/>
            <person name="Tsunoda T."/>
            <person name="Yamamoto N."/>
            <person name="Ike M."/>
            <person name="Sei K."/>
        </authorList>
    </citation>
    <scope>NUCLEOTIDE SEQUENCE [LARGE SCALE GENOMIC DNA]</scope>
    <source>
        <strain evidence="1 3">JCM 14343</strain>
    </source>
</reference>
<dbReference type="RefSeq" id="WP_006939743.1">
    <property type="nucleotide sequence ID" value="NZ_BAAAYP010000020.1"/>
</dbReference>
<reference evidence="1" key="2">
    <citation type="submission" date="2019-10" db="EMBL/GenBank/DDBJ databases">
        <title>Draft genome sequence of Rhodococcus aetherivorans JCM 14343.</title>
        <authorList>
            <person name="Inoue D."/>
            <person name="Nakazawa M."/>
            <person name="Yamamoto N."/>
            <person name="Sei K."/>
            <person name="Ike M."/>
        </authorList>
    </citation>
    <scope>NUCLEOTIDE SEQUENCE</scope>
    <source>
        <strain evidence="1">JCM 14343</strain>
    </source>
</reference>
<dbReference type="Proteomes" id="UP001163947">
    <property type="component" value="Chromosome"/>
</dbReference>
<accession>A0A059MLQ3</accession>
<dbReference type="Proteomes" id="UP000325466">
    <property type="component" value="Unassembled WGS sequence"/>
</dbReference>
<proteinExistence type="predicted"/>
<gene>
    <name evidence="2" type="ORF">OCS65_06670</name>
    <name evidence="1" type="ORF">RAJCM14343_2119</name>
</gene>
<dbReference type="EMBL" id="CP106982">
    <property type="protein sequence ID" value="UYF95440.1"/>
    <property type="molecule type" value="Genomic_DNA"/>
</dbReference>
<accession>A0A0F6VLD8</accession>
<dbReference type="EMBL" id="BLAH01000076">
    <property type="protein sequence ID" value="GES36865.1"/>
    <property type="molecule type" value="Genomic_DNA"/>
</dbReference>